<name>A0A0A6VW41_KOCRO</name>
<keyword evidence="4" id="KW-1185">Reference proteome</keyword>
<accession>A0A0A6VW41</accession>
<dbReference type="OrthoDB" id="9786503at2"/>
<dbReference type="SUPFAM" id="SSF53335">
    <property type="entry name" value="S-adenosyl-L-methionine-dependent methyltransferases"/>
    <property type="match status" value="1"/>
</dbReference>
<reference evidence="3 4" key="1">
    <citation type="journal article" date="2003" name="Int. J. Syst. Evol. Microbiol.">
        <title>Kocuria polaris sp. nov., an orange-pigmented psychrophilic bacterium isolated from an Antarctic cyanobacterial mat sample.</title>
        <authorList>
            <person name="Reddy G.S."/>
            <person name="Prakash J.S."/>
            <person name="Prabahar V."/>
            <person name="Matsumoto G.I."/>
            <person name="Stackebrandt E."/>
            <person name="Shivaji S."/>
        </authorList>
    </citation>
    <scope>NUCLEOTIDE SEQUENCE [LARGE SCALE GENOMIC DNA]</scope>
    <source>
        <strain evidence="3 4">CMS 76or</strain>
    </source>
</reference>
<dbReference type="InterPro" id="IPR050508">
    <property type="entry name" value="Methyltransf_Superfamily"/>
</dbReference>
<dbReference type="InterPro" id="IPR029063">
    <property type="entry name" value="SAM-dependent_MTases_sf"/>
</dbReference>
<feature type="domain" description="Methyltransferase" evidence="2">
    <location>
        <begin position="47"/>
        <end position="144"/>
    </location>
</feature>
<dbReference type="Pfam" id="PF13649">
    <property type="entry name" value="Methyltransf_25"/>
    <property type="match status" value="1"/>
</dbReference>
<protein>
    <recommendedName>
        <fullName evidence="2">Methyltransferase domain-containing protein</fullName>
    </recommendedName>
</protein>
<gene>
    <name evidence="3" type="ORF">GY22_04905</name>
</gene>
<feature type="compositionally biased region" description="Basic and acidic residues" evidence="1">
    <location>
        <begin position="1"/>
        <end position="12"/>
    </location>
</feature>
<dbReference type="GO" id="GO:0008168">
    <property type="term" value="F:methyltransferase activity"/>
    <property type="evidence" value="ECO:0007669"/>
    <property type="project" value="TreeGrafter"/>
</dbReference>
<dbReference type="PANTHER" id="PTHR42912">
    <property type="entry name" value="METHYLTRANSFERASE"/>
    <property type="match status" value="1"/>
</dbReference>
<comment type="caution">
    <text evidence="3">The sequence shown here is derived from an EMBL/GenBank/DDBJ whole genome shotgun (WGS) entry which is preliminary data.</text>
</comment>
<proteinExistence type="predicted"/>
<dbReference type="InterPro" id="IPR041698">
    <property type="entry name" value="Methyltransf_25"/>
</dbReference>
<dbReference type="CDD" id="cd02440">
    <property type="entry name" value="AdoMet_MTases"/>
    <property type="match status" value="1"/>
</dbReference>
<dbReference type="Gene3D" id="3.40.50.150">
    <property type="entry name" value="Vaccinia Virus protein VP39"/>
    <property type="match status" value="1"/>
</dbReference>
<dbReference type="RefSeq" id="WP_017835046.1">
    <property type="nucleotide sequence ID" value="NZ_JSUH01000003.1"/>
</dbReference>
<evidence type="ECO:0000313" key="3">
    <source>
        <dbReference type="EMBL" id="KHD98388.1"/>
    </source>
</evidence>
<feature type="region of interest" description="Disordered" evidence="1">
    <location>
        <begin position="1"/>
        <end position="51"/>
    </location>
</feature>
<evidence type="ECO:0000256" key="1">
    <source>
        <dbReference type="SAM" id="MobiDB-lite"/>
    </source>
</evidence>
<dbReference type="EMBL" id="JSUH01000003">
    <property type="protein sequence ID" value="KHD98388.1"/>
    <property type="molecule type" value="Genomic_DNA"/>
</dbReference>
<dbReference type="AlphaFoldDB" id="A0A0A6VW41"/>
<evidence type="ECO:0000313" key="4">
    <source>
        <dbReference type="Proteomes" id="UP000030466"/>
    </source>
</evidence>
<evidence type="ECO:0000259" key="2">
    <source>
        <dbReference type="Pfam" id="PF13649"/>
    </source>
</evidence>
<organism evidence="3 4">
    <name type="scientific">Kocuria rosea subsp. polaris</name>
    <dbReference type="NCBI Taxonomy" id="136273"/>
    <lineage>
        <taxon>Bacteria</taxon>
        <taxon>Bacillati</taxon>
        <taxon>Actinomycetota</taxon>
        <taxon>Actinomycetes</taxon>
        <taxon>Micrococcales</taxon>
        <taxon>Micrococcaceae</taxon>
        <taxon>Kocuria</taxon>
    </lineage>
</organism>
<dbReference type="Proteomes" id="UP000030466">
    <property type="component" value="Unassembled WGS sequence"/>
</dbReference>
<sequence length="205" mass="21899">MDDNQRMWEDRYASGGSSPDGAQPHPEVAALLDRPARERTGGPPTALDLGAGTGRHTLALAAAGYDPTAVDFSPSAVRTITGALAERGLPGRALVADLRTWTPEQEQRSGPDAVPPQFDLIVAAYFQHDLALLRRAAEWLVPGGRLLWITHAPGSVEGPPPTVPRPTLQETVAVLEGKGLDLLRAEQVRTTDTALDVVVEALRPR</sequence>